<evidence type="ECO:0000256" key="1">
    <source>
        <dbReference type="ARBA" id="ARBA00004651"/>
    </source>
</evidence>
<evidence type="ECO:0000256" key="3">
    <source>
        <dbReference type="ARBA" id="ARBA00022989"/>
    </source>
</evidence>
<dbReference type="Proteomes" id="UP000532010">
    <property type="component" value="Unassembled WGS sequence"/>
</dbReference>
<accession>A0A7W4VK82</accession>
<evidence type="ECO:0000256" key="2">
    <source>
        <dbReference type="ARBA" id="ARBA00022692"/>
    </source>
</evidence>
<evidence type="ECO:0000313" key="7">
    <source>
        <dbReference type="EMBL" id="MBB3018734.1"/>
    </source>
</evidence>
<evidence type="ECO:0000259" key="6">
    <source>
        <dbReference type="PROSITE" id="PS50928"/>
    </source>
</evidence>
<feature type="transmembrane region" description="Helical" evidence="5">
    <location>
        <begin position="196"/>
        <end position="219"/>
    </location>
</feature>
<keyword evidence="2 5" id="KW-0812">Transmembrane</keyword>
<dbReference type="InterPro" id="IPR035906">
    <property type="entry name" value="MetI-like_sf"/>
</dbReference>
<feature type="domain" description="ABC transmembrane type-1" evidence="6">
    <location>
        <begin position="88"/>
        <end position="280"/>
    </location>
</feature>
<name>A0A7W4VK82_9HYPH</name>
<organism evidence="7 8">
    <name type="scientific">Microvirga lupini</name>
    <dbReference type="NCBI Taxonomy" id="420324"/>
    <lineage>
        <taxon>Bacteria</taxon>
        <taxon>Pseudomonadati</taxon>
        <taxon>Pseudomonadota</taxon>
        <taxon>Alphaproteobacteria</taxon>
        <taxon>Hyphomicrobiales</taxon>
        <taxon>Methylobacteriaceae</taxon>
        <taxon>Microvirga</taxon>
    </lineage>
</organism>
<comment type="similarity">
    <text evidence="5">Belongs to the binding-protein-dependent transport system permease family.</text>
</comment>
<sequence>MSAAVMPQGRRPRHLTIGRIGVYAFLATAALFFLLPLWIMVVTSLKPMEEIRLGNILALPAAMTFEAWTKAWSSACTGLECNGISVGFWNSVRILIPSVILSIIAGAINGYALSFWRVKGANVMFGVLLLGAFIPYQVFLYPLVRIFSLTGIYNSLTCIVLVHVIFGLPTMTLLFRNYYAGLPIELFKAARIDGGGFWSIFFRVILPMSTPILVVATILQVTGIWNDFIFGLTFAGRENLPMTVQLNNIVNSTQGERAYNVDMAATMLAALVPLVVYFVSGRWFVRGIAAGAVKG</sequence>
<keyword evidence="4 5" id="KW-0472">Membrane</keyword>
<dbReference type="Gene3D" id="1.10.3720.10">
    <property type="entry name" value="MetI-like"/>
    <property type="match status" value="1"/>
</dbReference>
<feature type="transmembrane region" description="Helical" evidence="5">
    <location>
        <begin position="152"/>
        <end position="175"/>
    </location>
</feature>
<dbReference type="AlphaFoldDB" id="A0A7W4VK82"/>
<dbReference type="PROSITE" id="PS50928">
    <property type="entry name" value="ABC_TM1"/>
    <property type="match status" value="1"/>
</dbReference>
<comment type="subcellular location">
    <subcellularLocation>
        <location evidence="1 5">Cell membrane</location>
        <topology evidence="1 5">Multi-pass membrane protein</topology>
    </subcellularLocation>
</comment>
<feature type="transmembrane region" description="Helical" evidence="5">
    <location>
        <begin position="123"/>
        <end position="140"/>
    </location>
</feature>
<dbReference type="InterPro" id="IPR000515">
    <property type="entry name" value="MetI-like"/>
</dbReference>
<dbReference type="EMBL" id="JACHWB010000002">
    <property type="protein sequence ID" value="MBB3018734.1"/>
    <property type="molecule type" value="Genomic_DNA"/>
</dbReference>
<dbReference type="PANTHER" id="PTHR43879:SF1">
    <property type="entry name" value="GLUCOSE IMPORT SYSTEM PERMEASE PROTEIN GLCU"/>
    <property type="match status" value="1"/>
</dbReference>
<feature type="transmembrane region" description="Helical" evidence="5">
    <location>
        <begin position="94"/>
        <end position="116"/>
    </location>
</feature>
<feature type="transmembrane region" description="Helical" evidence="5">
    <location>
        <begin position="20"/>
        <end position="41"/>
    </location>
</feature>
<keyword evidence="5" id="KW-0813">Transport</keyword>
<reference evidence="7 8" key="1">
    <citation type="submission" date="2020-08" db="EMBL/GenBank/DDBJ databases">
        <title>The Agave Microbiome: Exploring the role of microbial communities in plant adaptations to desert environments.</title>
        <authorList>
            <person name="Partida-Martinez L.P."/>
        </authorList>
    </citation>
    <scope>NUCLEOTIDE SEQUENCE [LARGE SCALE GENOMIC DNA]</scope>
    <source>
        <strain evidence="7 8">AT3.9</strain>
    </source>
</reference>
<dbReference type="GO" id="GO:0005886">
    <property type="term" value="C:plasma membrane"/>
    <property type="evidence" value="ECO:0007669"/>
    <property type="project" value="UniProtKB-SubCell"/>
</dbReference>
<dbReference type="Pfam" id="PF00528">
    <property type="entry name" value="BPD_transp_1"/>
    <property type="match status" value="1"/>
</dbReference>
<evidence type="ECO:0000256" key="5">
    <source>
        <dbReference type="RuleBase" id="RU363032"/>
    </source>
</evidence>
<evidence type="ECO:0000256" key="4">
    <source>
        <dbReference type="ARBA" id="ARBA00023136"/>
    </source>
</evidence>
<feature type="transmembrane region" description="Helical" evidence="5">
    <location>
        <begin position="263"/>
        <end position="285"/>
    </location>
</feature>
<keyword evidence="8" id="KW-1185">Reference proteome</keyword>
<protein>
    <submittedName>
        <fullName evidence="7">Glucose/mannose transport system permease protein</fullName>
    </submittedName>
</protein>
<dbReference type="RefSeq" id="WP_183449230.1">
    <property type="nucleotide sequence ID" value="NZ_JACHWB010000002.1"/>
</dbReference>
<dbReference type="CDD" id="cd06261">
    <property type="entry name" value="TM_PBP2"/>
    <property type="match status" value="1"/>
</dbReference>
<evidence type="ECO:0000313" key="8">
    <source>
        <dbReference type="Proteomes" id="UP000532010"/>
    </source>
</evidence>
<gene>
    <name evidence="7" type="ORF">FHR70_001788</name>
</gene>
<keyword evidence="3 5" id="KW-1133">Transmembrane helix</keyword>
<dbReference type="PANTHER" id="PTHR43879">
    <property type="entry name" value="ABC TRANSPORTER PERMEASE PROTEIN"/>
    <property type="match status" value="1"/>
</dbReference>
<dbReference type="SUPFAM" id="SSF161098">
    <property type="entry name" value="MetI-like"/>
    <property type="match status" value="1"/>
</dbReference>
<dbReference type="GO" id="GO:0055085">
    <property type="term" value="P:transmembrane transport"/>
    <property type="evidence" value="ECO:0007669"/>
    <property type="project" value="InterPro"/>
</dbReference>
<proteinExistence type="inferred from homology"/>
<comment type="caution">
    <text evidence="7">The sequence shown here is derived from an EMBL/GenBank/DDBJ whole genome shotgun (WGS) entry which is preliminary data.</text>
</comment>